<dbReference type="AlphaFoldDB" id="A0A1J5PW35"/>
<evidence type="ECO:0000313" key="1">
    <source>
        <dbReference type="EMBL" id="OIQ75742.1"/>
    </source>
</evidence>
<reference evidence="1" key="1">
    <citation type="submission" date="2016-10" db="EMBL/GenBank/DDBJ databases">
        <title>Sequence of Gallionella enrichment culture.</title>
        <authorList>
            <person name="Poehlein A."/>
            <person name="Muehling M."/>
            <person name="Daniel R."/>
        </authorList>
    </citation>
    <scope>NUCLEOTIDE SEQUENCE</scope>
</reference>
<name>A0A1J5PW35_9ZZZZ</name>
<proteinExistence type="predicted"/>
<accession>A0A1J5PW35</accession>
<dbReference type="EMBL" id="MLJW01002071">
    <property type="protein sequence ID" value="OIQ75742.1"/>
    <property type="molecule type" value="Genomic_DNA"/>
</dbReference>
<gene>
    <name evidence="1" type="ORF">GALL_425840</name>
</gene>
<comment type="caution">
    <text evidence="1">The sequence shown here is derived from an EMBL/GenBank/DDBJ whole genome shotgun (WGS) entry which is preliminary data.</text>
</comment>
<organism evidence="1">
    <name type="scientific">mine drainage metagenome</name>
    <dbReference type="NCBI Taxonomy" id="410659"/>
    <lineage>
        <taxon>unclassified sequences</taxon>
        <taxon>metagenomes</taxon>
        <taxon>ecological metagenomes</taxon>
    </lineage>
</organism>
<protein>
    <submittedName>
        <fullName evidence="1">Uncharacterized protein</fullName>
    </submittedName>
</protein>
<sequence length="101" mass="10415">MLREGAVRVDGLPLVFTAVGAQSLPRGTRVRVQITGTDLITLEVHGRVLSQLDMSVPAAQSATEAEEEEDAAGLAAPISVAVDSEDAQAATEPTGTDEQAS</sequence>